<dbReference type="GeneID" id="78497627"/>
<evidence type="ECO:0000256" key="2">
    <source>
        <dbReference type="ARBA" id="ARBA00023125"/>
    </source>
</evidence>
<dbReference type="PROSITE" id="PS00041">
    <property type="entry name" value="HTH_ARAC_FAMILY_1"/>
    <property type="match status" value="1"/>
</dbReference>
<dbReference type="Pfam" id="PF06445">
    <property type="entry name" value="GyrI-like"/>
    <property type="match status" value="1"/>
</dbReference>
<dbReference type="RefSeq" id="WP_021824936.1">
    <property type="nucleotide sequence ID" value="NZ_AWGW01000007.1"/>
</dbReference>
<dbReference type="AlphaFoldDB" id="U2MRH7"/>
<reference evidence="5 6" key="1">
    <citation type="submission" date="2013-08" db="EMBL/GenBank/DDBJ databases">
        <authorList>
            <person name="Durkin A.S."/>
            <person name="Haft D.R."/>
            <person name="McCorrison J."/>
            <person name="Torralba M."/>
            <person name="Gillis M."/>
            <person name="Haft D.H."/>
            <person name="Methe B."/>
            <person name="Sutton G."/>
            <person name="Nelson K.E."/>
        </authorList>
    </citation>
    <scope>NUCLEOTIDE SEQUENCE [LARGE SCALE GENOMIC DNA]</scope>
    <source>
        <strain evidence="5 6">F0493</strain>
    </source>
</reference>
<proteinExistence type="predicted"/>
<dbReference type="GO" id="GO:0003700">
    <property type="term" value="F:DNA-binding transcription factor activity"/>
    <property type="evidence" value="ECO:0007669"/>
    <property type="project" value="InterPro"/>
</dbReference>
<dbReference type="SMART" id="SM00871">
    <property type="entry name" value="AraC_E_bind"/>
    <property type="match status" value="1"/>
</dbReference>
<name>U2MRH7_9BACT</name>
<dbReference type="Proteomes" id="UP000017023">
    <property type="component" value="Unassembled WGS sequence"/>
</dbReference>
<dbReference type="InterPro" id="IPR018062">
    <property type="entry name" value="HTH_AraC-typ_CS"/>
</dbReference>
<dbReference type="InterPro" id="IPR029442">
    <property type="entry name" value="GyrI-like"/>
</dbReference>
<dbReference type="Gene3D" id="1.10.10.60">
    <property type="entry name" value="Homeodomain-like"/>
    <property type="match status" value="2"/>
</dbReference>
<gene>
    <name evidence="5" type="ORF">HMPREF9145_0407</name>
</gene>
<evidence type="ECO:0000259" key="4">
    <source>
        <dbReference type="PROSITE" id="PS01124"/>
    </source>
</evidence>
<dbReference type="GO" id="GO:0043565">
    <property type="term" value="F:sequence-specific DNA binding"/>
    <property type="evidence" value="ECO:0007669"/>
    <property type="project" value="InterPro"/>
</dbReference>
<dbReference type="InterPro" id="IPR050908">
    <property type="entry name" value="SmbC-like"/>
</dbReference>
<dbReference type="SMART" id="SM00342">
    <property type="entry name" value="HTH_ARAC"/>
    <property type="match status" value="1"/>
</dbReference>
<keyword evidence="3" id="KW-0804">Transcription</keyword>
<feature type="domain" description="HTH araC/xylS-type" evidence="4">
    <location>
        <begin position="14"/>
        <end position="112"/>
    </location>
</feature>
<keyword evidence="2" id="KW-0238">DNA-binding</keyword>
<sequence>MKTITRNHYIQRINQVVNYINNHLNETIAVEKLAQTANLSPFHFCRIFKAITDESPIAFVARLRIETAAQLLRYSSLPIETIAFNIGYETPAALSKAFKLQYGFSPTQYRNDKEKYIVKQETIHPTLTLKVPKIVELAAKKVIYVSQKGAYGMVDYGRAYEQLWGVVKEQKLFTKGIESIGIFHDDPKITDVTLLRADVCLAVHKPAIPVGEVSCRTIAGGLYAVFSYQGSYDQLQAVCDAAMRWVVGSDYELRDEPLFEKYLNDARRTPAEKLKTEIYVPIQSVGR</sequence>
<comment type="caution">
    <text evidence="5">The sequence shown here is derived from an EMBL/GenBank/DDBJ whole genome shotgun (WGS) entry which is preliminary data.</text>
</comment>
<dbReference type="EMBL" id="AWGW01000007">
    <property type="protein sequence ID" value="ERK01864.1"/>
    <property type="molecule type" value="Genomic_DNA"/>
</dbReference>
<dbReference type="PANTHER" id="PTHR40055:SF1">
    <property type="entry name" value="TRANSCRIPTIONAL REGULATOR YGIV-RELATED"/>
    <property type="match status" value="1"/>
</dbReference>
<organism evidence="5 6">
    <name type="scientific">Segatella salivae F0493</name>
    <dbReference type="NCBI Taxonomy" id="1395125"/>
    <lineage>
        <taxon>Bacteria</taxon>
        <taxon>Pseudomonadati</taxon>
        <taxon>Bacteroidota</taxon>
        <taxon>Bacteroidia</taxon>
        <taxon>Bacteroidales</taxon>
        <taxon>Prevotellaceae</taxon>
        <taxon>Segatella</taxon>
    </lineage>
</organism>
<dbReference type="PANTHER" id="PTHR40055">
    <property type="entry name" value="TRANSCRIPTIONAL REGULATOR YGIV-RELATED"/>
    <property type="match status" value="1"/>
</dbReference>
<evidence type="ECO:0000256" key="1">
    <source>
        <dbReference type="ARBA" id="ARBA00023015"/>
    </source>
</evidence>
<keyword evidence="1" id="KW-0805">Transcription regulation</keyword>
<dbReference type="SUPFAM" id="SSF46689">
    <property type="entry name" value="Homeodomain-like"/>
    <property type="match status" value="2"/>
</dbReference>
<protein>
    <submittedName>
        <fullName evidence="5">GyrI-like small molecule binding domain protein</fullName>
    </submittedName>
</protein>
<dbReference type="Gene3D" id="3.20.80.10">
    <property type="entry name" value="Regulatory factor, effector binding domain"/>
    <property type="match status" value="1"/>
</dbReference>
<dbReference type="Pfam" id="PF12833">
    <property type="entry name" value="HTH_18"/>
    <property type="match status" value="1"/>
</dbReference>
<dbReference type="PATRIC" id="fig|1395125.3.peg.1016"/>
<evidence type="ECO:0000256" key="3">
    <source>
        <dbReference type="ARBA" id="ARBA00023163"/>
    </source>
</evidence>
<accession>U2MRH7</accession>
<dbReference type="InterPro" id="IPR009057">
    <property type="entry name" value="Homeodomain-like_sf"/>
</dbReference>
<dbReference type="PROSITE" id="PS01124">
    <property type="entry name" value="HTH_ARAC_FAMILY_2"/>
    <property type="match status" value="1"/>
</dbReference>
<dbReference type="SUPFAM" id="SSF55136">
    <property type="entry name" value="Probable bacterial effector-binding domain"/>
    <property type="match status" value="1"/>
</dbReference>
<dbReference type="InterPro" id="IPR018060">
    <property type="entry name" value="HTH_AraC"/>
</dbReference>
<evidence type="ECO:0000313" key="6">
    <source>
        <dbReference type="Proteomes" id="UP000017023"/>
    </source>
</evidence>
<dbReference type="InterPro" id="IPR010499">
    <property type="entry name" value="AraC_E-bd"/>
</dbReference>
<evidence type="ECO:0000313" key="5">
    <source>
        <dbReference type="EMBL" id="ERK01864.1"/>
    </source>
</evidence>
<dbReference type="InterPro" id="IPR011256">
    <property type="entry name" value="Reg_factor_effector_dom_sf"/>
</dbReference>